<dbReference type="RefSeq" id="WP_303685898.1">
    <property type="nucleotide sequence ID" value="NZ_CAJXYO010000079.1"/>
</dbReference>
<organism evidence="2 3">
    <name type="scientific">Nonlabens dokdonensis</name>
    <dbReference type="NCBI Taxonomy" id="328515"/>
    <lineage>
        <taxon>Bacteria</taxon>
        <taxon>Pseudomonadati</taxon>
        <taxon>Bacteroidota</taxon>
        <taxon>Flavobacteriia</taxon>
        <taxon>Flavobacteriales</taxon>
        <taxon>Flavobacteriaceae</taxon>
        <taxon>Nonlabens</taxon>
    </lineage>
</organism>
<name>A0A1Z8B8W8_9FLAO</name>
<sequence>MQKQYDIIIAGGGLSGLTAAILFSREHNVLFIDPDAYPRHKMCGEYLSNEVIDFLKTLGIDLDKESSINLDKLQFTALNHKPLSCKLPQGGKGISRYHIDHLLYQKAIEKATFLQDKVLEVSFEASAFLVRTTNQELRCKQFLMATGKRSLLDKRLERDFIQQKSPWLAVKMHYQYEMDEKLVELHNFEGGYAGVSKVENGHVNLCYLASYDSFKKHKNVTDFNNEVLARNKFLNVFLNKAQPVWEQPITISQISFEKKKPVENHIVMLGDTAGLIHPLCGNGMAMAIHSAKIAYEELLPFLKNQITRTEALENYTVTWKKTFQKRLKIGRILQGILLHRSYTRFGLWLLRRFPFLLSTIIKSTHGKPI</sequence>
<dbReference type="Pfam" id="PF01494">
    <property type="entry name" value="FAD_binding_3"/>
    <property type="match status" value="1"/>
</dbReference>
<comment type="caution">
    <text evidence="2">The sequence shown here is derived from an EMBL/GenBank/DDBJ whole genome shotgun (WGS) entry which is preliminary data.</text>
</comment>
<dbReference type="InterPro" id="IPR002938">
    <property type="entry name" value="FAD-bd"/>
</dbReference>
<proteinExistence type="predicted"/>
<dbReference type="PANTHER" id="PTHR42685:SF22">
    <property type="entry name" value="CONDITIONED MEDIUM FACTOR RECEPTOR 1"/>
    <property type="match status" value="1"/>
</dbReference>
<feature type="domain" description="FAD-binding" evidence="1">
    <location>
        <begin position="5"/>
        <end position="315"/>
    </location>
</feature>
<dbReference type="InterPro" id="IPR036188">
    <property type="entry name" value="FAD/NAD-bd_sf"/>
</dbReference>
<dbReference type="SUPFAM" id="SSF51905">
    <property type="entry name" value="FAD/NAD(P)-binding domain"/>
    <property type="match status" value="1"/>
</dbReference>
<dbReference type="Gene3D" id="3.50.50.60">
    <property type="entry name" value="FAD/NAD(P)-binding domain"/>
    <property type="match status" value="1"/>
</dbReference>
<evidence type="ECO:0000313" key="3">
    <source>
        <dbReference type="Proteomes" id="UP000196102"/>
    </source>
</evidence>
<evidence type="ECO:0000259" key="1">
    <source>
        <dbReference type="Pfam" id="PF01494"/>
    </source>
</evidence>
<gene>
    <name evidence="2" type="ORF">A9Q93_02965</name>
</gene>
<dbReference type="Proteomes" id="UP000196102">
    <property type="component" value="Unassembled WGS sequence"/>
</dbReference>
<dbReference type="EMBL" id="MAAX01000049">
    <property type="protein sequence ID" value="OUS19032.1"/>
    <property type="molecule type" value="Genomic_DNA"/>
</dbReference>
<dbReference type="PANTHER" id="PTHR42685">
    <property type="entry name" value="GERANYLGERANYL DIPHOSPHATE REDUCTASE"/>
    <property type="match status" value="1"/>
</dbReference>
<evidence type="ECO:0000313" key="2">
    <source>
        <dbReference type="EMBL" id="OUS19032.1"/>
    </source>
</evidence>
<reference evidence="3" key="1">
    <citation type="journal article" date="2017" name="Proc. Natl. Acad. Sci. U.S.A.">
        <title>Simulation of Deepwater Horizon oil plume reveals substrate specialization within a complex community of hydrocarbon-degraders.</title>
        <authorList>
            <person name="Hu P."/>
            <person name="Dubinsky E.A."/>
            <person name="Probst A.J."/>
            <person name="Wang J."/>
            <person name="Sieber C.M.K."/>
            <person name="Tom L.M."/>
            <person name="Gardinali P."/>
            <person name="Banfield J.F."/>
            <person name="Atlas R.M."/>
            <person name="Andersen G.L."/>
        </authorList>
    </citation>
    <scope>NUCLEOTIDE SEQUENCE [LARGE SCALE GENOMIC DNA]</scope>
</reference>
<dbReference type="GO" id="GO:0071949">
    <property type="term" value="F:FAD binding"/>
    <property type="evidence" value="ECO:0007669"/>
    <property type="project" value="InterPro"/>
</dbReference>
<dbReference type="InterPro" id="IPR050407">
    <property type="entry name" value="Geranylgeranyl_reductase"/>
</dbReference>
<accession>A0A1Z8B8W8</accession>
<dbReference type="AlphaFoldDB" id="A0A1Z8B8W8"/>
<protein>
    <submittedName>
        <fullName evidence="2">FAD-dependent oxidoreductase</fullName>
    </submittedName>
</protein>